<feature type="non-terminal residue" evidence="9">
    <location>
        <position position="1"/>
    </location>
</feature>
<dbReference type="STRING" id="10228.B3S593"/>
<organism evidence="9 10">
    <name type="scientific">Trichoplax adhaerens</name>
    <name type="common">Trichoplax reptans</name>
    <dbReference type="NCBI Taxonomy" id="10228"/>
    <lineage>
        <taxon>Eukaryota</taxon>
        <taxon>Metazoa</taxon>
        <taxon>Placozoa</taxon>
        <taxon>Uniplacotomia</taxon>
        <taxon>Trichoplacea</taxon>
        <taxon>Trichoplacidae</taxon>
        <taxon>Trichoplax</taxon>
    </lineage>
</organism>
<keyword evidence="4" id="KW-0678">Repressor</keyword>
<keyword evidence="8" id="KW-1133">Transmembrane helix</keyword>
<dbReference type="RefSeq" id="XP_002115252.1">
    <property type="nucleotide sequence ID" value="XM_002115216.1"/>
</dbReference>
<dbReference type="GO" id="GO:0005634">
    <property type="term" value="C:nucleus"/>
    <property type="evidence" value="ECO:0007669"/>
    <property type="project" value="UniProtKB-SubCell"/>
</dbReference>
<evidence type="ECO:0000256" key="7">
    <source>
        <dbReference type="ARBA" id="ARBA00023242"/>
    </source>
</evidence>
<gene>
    <name evidence="9" type="ORF">TRIADDRAFT_29175</name>
</gene>
<protein>
    <recommendedName>
        <fullName evidence="3">Mediator of RNA polymerase II transcription subunit 13</fullName>
    </recommendedName>
</protein>
<comment type="similarity">
    <text evidence="2">Belongs to the Mediator complex subunit 13 family.</text>
</comment>
<dbReference type="OrthoDB" id="103819at2759"/>
<keyword evidence="6" id="KW-0804">Transcription</keyword>
<reference evidence="9 10" key="1">
    <citation type="journal article" date="2008" name="Nature">
        <title>The Trichoplax genome and the nature of placozoans.</title>
        <authorList>
            <person name="Srivastava M."/>
            <person name="Begovic E."/>
            <person name="Chapman J."/>
            <person name="Putnam N.H."/>
            <person name="Hellsten U."/>
            <person name="Kawashima T."/>
            <person name="Kuo A."/>
            <person name="Mitros T."/>
            <person name="Salamov A."/>
            <person name="Carpenter M.L."/>
            <person name="Signorovitch A.Y."/>
            <person name="Moreno M.A."/>
            <person name="Kamm K."/>
            <person name="Grimwood J."/>
            <person name="Schmutz J."/>
            <person name="Shapiro H."/>
            <person name="Grigoriev I.V."/>
            <person name="Buss L.W."/>
            <person name="Schierwater B."/>
            <person name="Dellaporta S.L."/>
            <person name="Rokhsar D.S."/>
        </authorList>
    </citation>
    <scope>NUCLEOTIDE SEQUENCE [LARGE SCALE GENOMIC DNA]</scope>
    <source>
        <strain evidence="9 10">Grell-BS-1999</strain>
    </source>
</reference>
<dbReference type="InterPro" id="IPR051139">
    <property type="entry name" value="Mediator_complx_sub13"/>
</dbReference>
<dbReference type="Proteomes" id="UP000009022">
    <property type="component" value="Unassembled WGS sequence"/>
</dbReference>
<evidence type="ECO:0000256" key="6">
    <source>
        <dbReference type="ARBA" id="ARBA00023163"/>
    </source>
</evidence>
<dbReference type="GeneID" id="6756591"/>
<dbReference type="KEGG" id="tad:TRIADDRAFT_29175"/>
<evidence type="ECO:0000256" key="8">
    <source>
        <dbReference type="SAM" id="Phobius"/>
    </source>
</evidence>
<evidence type="ECO:0000256" key="5">
    <source>
        <dbReference type="ARBA" id="ARBA00023015"/>
    </source>
</evidence>
<evidence type="ECO:0000256" key="1">
    <source>
        <dbReference type="ARBA" id="ARBA00004123"/>
    </source>
</evidence>
<dbReference type="PANTHER" id="PTHR48249">
    <property type="entry name" value="MEDIATOR OF RNA POLYMERASE II TRANSCRIPTION SUBUNIT 13"/>
    <property type="match status" value="1"/>
</dbReference>
<evidence type="ECO:0000256" key="2">
    <source>
        <dbReference type="ARBA" id="ARBA00009354"/>
    </source>
</evidence>
<evidence type="ECO:0000313" key="10">
    <source>
        <dbReference type="Proteomes" id="UP000009022"/>
    </source>
</evidence>
<proteinExistence type="inferred from homology"/>
<keyword evidence="8" id="KW-0472">Membrane</keyword>
<dbReference type="EMBL" id="DS985250">
    <property type="protein sequence ID" value="EDV22097.1"/>
    <property type="molecule type" value="Genomic_DNA"/>
</dbReference>
<keyword evidence="5" id="KW-0805">Transcription regulation</keyword>
<evidence type="ECO:0000313" key="9">
    <source>
        <dbReference type="EMBL" id="EDV22097.1"/>
    </source>
</evidence>
<dbReference type="PANTHER" id="PTHR48249:SF3">
    <property type="entry name" value="MEDIATOR OF RNA POLYMERASE II TRANSCRIPTION SUBUNIT 13"/>
    <property type="match status" value="1"/>
</dbReference>
<dbReference type="HOGENOM" id="CLU_1399150_0_0_1"/>
<dbReference type="OMA" id="WHRYSSI"/>
<keyword evidence="10" id="KW-1185">Reference proteome</keyword>
<dbReference type="eggNOG" id="KOG3600">
    <property type="taxonomic scope" value="Eukaryota"/>
</dbReference>
<keyword evidence="7" id="KW-0539">Nucleus</keyword>
<evidence type="ECO:0000256" key="3">
    <source>
        <dbReference type="ARBA" id="ARBA00019618"/>
    </source>
</evidence>
<evidence type="ECO:0000256" key="4">
    <source>
        <dbReference type="ARBA" id="ARBA00022491"/>
    </source>
</evidence>
<accession>B3S593</accession>
<dbReference type="CTD" id="6756591"/>
<comment type="subcellular location">
    <subcellularLocation>
        <location evidence="1">Nucleus</location>
    </subcellularLocation>
</comment>
<keyword evidence="8" id="KW-0812">Transmembrane</keyword>
<sequence>ADVKGLKWRRYQARTDTASLPLSDPILVSYANALAQDVLCVWQHLNGMKELWLFWFGDDPNLSNILSSELKDVEYGTFKDGFTYRCRILLFKAIHNSIERGLLAKSFVRYGRWFVEPERKDKKIYSFNEEQVSVAFSFFLFGKSTVCTSVEIQHHSSLYSLTVDDITKARQSLNGLDGKVLVMNLLILSIIHLLFRYCYSIW</sequence>
<name>B3S593_TRIAD</name>
<feature type="transmembrane region" description="Helical" evidence="8">
    <location>
        <begin position="180"/>
        <end position="199"/>
    </location>
</feature>
<dbReference type="AlphaFoldDB" id="B3S593"/>
<dbReference type="InParanoid" id="B3S593"/>